<sequence length="189" mass="21959">MWDIDKIKAYLEENLTESRYIHTLGVIETAKALASINKIDLEKAEIAALAHDVAKNMNIETMRQIIEEHNIKLPYETLKTPELWHSIIAPIIGEEVFQIEDRDILNAMRWHTTGRENMTTLEKIIYMADMIEPKRSFQGVEELRKATFENLDKGFIMALNHTINYLLNKGFCIDVNTIEARNFIILNNK</sequence>
<dbReference type="InterPro" id="IPR005249">
    <property type="entry name" value="YqeK"/>
</dbReference>
<evidence type="ECO:0000313" key="8">
    <source>
        <dbReference type="EMBL" id="SDP35349.1"/>
    </source>
</evidence>
<dbReference type="PANTHER" id="PTHR35795:SF1">
    <property type="entry name" value="BIS(5'-NUCLEOSYL)-TETRAPHOSPHATASE, SYMMETRICAL"/>
    <property type="match status" value="1"/>
</dbReference>
<dbReference type="OrthoDB" id="5295945at2"/>
<evidence type="ECO:0000256" key="2">
    <source>
        <dbReference type="ARBA" id="ARBA00022723"/>
    </source>
</evidence>
<dbReference type="Proteomes" id="UP000198597">
    <property type="component" value="Unassembled WGS sequence"/>
</dbReference>
<keyword evidence="3" id="KW-0547">Nucleotide-binding</keyword>
<proteinExistence type="predicted"/>
<evidence type="ECO:0000256" key="4">
    <source>
        <dbReference type="ARBA" id="ARBA00022801"/>
    </source>
</evidence>
<dbReference type="Pfam" id="PF01966">
    <property type="entry name" value="HD"/>
    <property type="match status" value="1"/>
</dbReference>
<evidence type="ECO:0000256" key="5">
    <source>
        <dbReference type="ARBA" id="ARBA00023004"/>
    </source>
</evidence>
<dbReference type="EMBL" id="FNJM01000004">
    <property type="protein sequence ID" value="SDP35349.1"/>
    <property type="molecule type" value="Genomic_DNA"/>
</dbReference>
<dbReference type="InterPro" id="IPR006674">
    <property type="entry name" value="HD_domain"/>
</dbReference>
<evidence type="ECO:0000313" key="9">
    <source>
        <dbReference type="Proteomes" id="UP000198597"/>
    </source>
</evidence>
<dbReference type="RefSeq" id="WP_089968560.1">
    <property type="nucleotide sequence ID" value="NZ_CP071376.1"/>
</dbReference>
<organism evidence="8 9">
    <name type="scientific">Clostridium gasigenes</name>
    <dbReference type="NCBI Taxonomy" id="94869"/>
    <lineage>
        <taxon>Bacteria</taxon>
        <taxon>Bacillati</taxon>
        <taxon>Bacillota</taxon>
        <taxon>Clostridia</taxon>
        <taxon>Eubacteriales</taxon>
        <taxon>Clostridiaceae</taxon>
        <taxon>Clostridium</taxon>
    </lineage>
</organism>
<dbReference type="SUPFAM" id="SSF109604">
    <property type="entry name" value="HD-domain/PDEase-like"/>
    <property type="match status" value="1"/>
</dbReference>
<dbReference type="GeneID" id="65308506"/>
<keyword evidence="9" id="KW-1185">Reference proteome</keyword>
<reference evidence="8 9" key="1">
    <citation type="submission" date="2016-10" db="EMBL/GenBank/DDBJ databases">
        <authorList>
            <person name="de Groot N.N."/>
        </authorList>
    </citation>
    <scope>NUCLEOTIDE SEQUENCE [LARGE SCALE GENOMIC DNA]</scope>
    <source>
        <strain evidence="8 9">DSM 12272</strain>
    </source>
</reference>
<dbReference type="Gene3D" id="1.10.3210.10">
    <property type="entry name" value="Hypothetical protein af1432"/>
    <property type="match status" value="1"/>
</dbReference>
<evidence type="ECO:0000256" key="6">
    <source>
        <dbReference type="ARBA" id="ARBA00049417"/>
    </source>
</evidence>
<dbReference type="SMART" id="SM00471">
    <property type="entry name" value="HDc"/>
    <property type="match status" value="1"/>
</dbReference>
<keyword evidence="5" id="KW-0408">Iron</keyword>
<comment type="catalytic activity">
    <reaction evidence="6">
        <text>P(1),P(4)-bis(5'-adenosyl) tetraphosphate + H2O = 2 ADP + 2 H(+)</text>
        <dbReference type="Rhea" id="RHEA:24252"/>
        <dbReference type="ChEBI" id="CHEBI:15377"/>
        <dbReference type="ChEBI" id="CHEBI:15378"/>
        <dbReference type="ChEBI" id="CHEBI:58141"/>
        <dbReference type="ChEBI" id="CHEBI:456216"/>
        <dbReference type="EC" id="3.6.1.41"/>
    </reaction>
</comment>
<dbReference type="NCBIfam" id="TIGR00488">
    <property type="entry name" value="bis(5'-nucleosyl)-tetraphosphatase (symmetrical) YqeK"/>
    <property type="match status" value="1"/>
</dbReference>
<dbReference type="InterPro" id="IPR003607">
    <property type="entry name" value="HD/PDEase_dom"/>
</dbReference>
<dbReference type="GO" id="GO:0046872">
    <property type="term" value="F:metal ion binding"/>
    <property type="evidence" value="ECO:0007669"/>
    <property type="project" value="UniProtKB-KW"/>
</dbReference>
<evidence type="ECO:0000256" key="3">
    <source>
        <dbReference type="ARBA" id="ARBA00022741"/>
    </source>
</evidence>
<evidence type="ECO:0000259" key="7">
    <source>
        <dbReference type="SMART" id="SM00471"/>
    </source>
</evidence>
<keyword evidence="4 8" id="KW-0378">Hydrolase</keyword>
<dbReference type="GO" id="GO:0000166">
    <property type="term" value="F:nucleotide binding"/>
    <property type="evidence" value="ECO:0007669"/>
    <property type="project" value="UniProtKB-KW"/>
</dbReference>
<dbReference type="EC" id="3.6.1.41" evidence="1"/>
<evidence type="ECO:0000256" key="1">
    <source>
        <dbReference type="ARBA" id="ARBA00012506"/>
    </source>
</evidence>
<keyword evidence="2" id="KW-0479">Metal-binding</keyword>
<protein>
    <recommendedName>
        <fullName evidence="1">bis(5'-nucleosyl)-tetraphosphatase (symmetrical)</fullName>
        <ecNumber evidence="1">3.6.1.41</ecNumber>
    </recommendedName>
</protein>
<gene>
    <name evidence="8" type="ORF">SAMN04488529_104105</name>
</gene>
<name>A0A1H0S193_9CLOT</name>
<dbReference type="PANTHER" id="PTHR35795">
    <property type="entry name" value="SLR1885 PROTEIN"/>
    <property type="match status" value="1"/>
</dbReference>
<dbReference type="CDD" id="cd00077">
    <property type="entry name" value="HDc"/>
    <property type="match status" value="1"/>
</dbReference>
<dbReference type="STRING" id="94869.SAMN04488529_104105"/>
<dbReference type="InterPro" id="IPR051094">
    <property type="entry name" value="Diverse_Catalytic_Enzymes"/>
</dbReference>
<feature type="domain" description="HD/PDEase" evidence="7">
    <location>
        <begin position="15"/>
        <end position="143"/>
    </location>
</feature>
<dbReference type="AlphaFoldDB" id="A0A1H0S193"/>
<dbReference type="GO" id="GO:0008803">
    <property type="term" value="F:bis(5'-nucleosyl)-tetraphosphatase (symmetrical) activity"/>
    <property type="evidence" value="ECO:0007669"/>
    <property type="project" value="UniProtKB-EC"/>
</dbReference>
<accession>A0A1H0S193</accession>